<reference evidence="3 4" key="1">
    <citation type="submission" date="2017-05" db="EMBL/GenBank/DDBJ databases">
        <title>Polynucleobacter sp. MWH-K35W1 isolated from the permanently anoxic monimolimnion of a meromictic lake.</title>
        <authorList>
            <person name="Hahn M.W."/>
        </authorList>
    </citation>
    <scope>NUCLEOTIDE SEQUENCE [LARGE SCALE GENOMIC DNA]</scope>
    <source>
        <strain evidence="3 4">MWH-K35W1</strain>
    </source>
</reference>
<dbReference type="InterPro" id="IPR010095">
    <property type="entry name" value="Cas12f1-like_TNB"/>
</dbReference>
<dbReference type="PANTHER" id="PTHR30405">
    <property type="entry name" value="TRANSPOSASE"/>
    <property type="match status" value="1"/>
</dbReference>
<gene>
    <name evidence="3" type="ORF">CBI30_11020</name>
</gene>
<name>A0A254PQN1_9BURK</name>
<organism evidence="3 4">
    <name type="scientific">Polynucleobacter aenigmaticus</name>
    <dbReference type="NCBI Taxonomy" id="1743164"/>
    <lineage>
        <taxon>Bacteria</taxon>
        <taxon>Pseudomonadati</taxon>
        <taxon>Pseudomonadota</taxon>
        <taxon>Betaproteobacteria</taxon>
        <taxon>Burkholderiales</taxon>
        <taxon>Burkholderiaceae</taxon>
        <taxon>Polynucleobacter</taxon>
    </lineage>
</organism>
<dbReference type="GO" id="GO:0003677">
    <property type="term" value="F:DNA binding"/>
    <property type="evidence" value="ECO:0007669"/>
    <property type="project" value="UniProtKB-KW"/>
</dbReference>
<accession>A0A254PQN1</accession>
<keyword evidence="1" id="KW-0238">DNA-binding</keyword>
<dbReference type="InterPro" id="IPR051399">
    <property type="entry name" value="RNA-guided_DNA_endo/Transpos"/>
</dbReference>
<evidence type="ECO:0000256" key="1">
    <source>
        <dbReference type="ARBA" id="ARBA00023125"/>
    </source>
</evidence>
<dbReference type="OrthoDB" id="8596653at2"/>
<dbReference type="AlphaFoldDB" id="A0A254PQN1"/>
<dbReference type="RefSeq" id="WP_088528330.1">
    <property type="nucleotide sequence ID" value="NZ_NGUO01000037.1"/>
</dbReference>
<dbReference type="Proteomes" id="UP000198104">
    <property type="component" value="Unassembled WGS sequence"/>
</dbReference>
<keyword evidence="4" id="KW-1185">Reference proteome</keyword>
<dbReference type="EMBL" id="NGUO01000037">
    <property type="protein sequence ID" value="OWS68809.1"/>
    <property type="molecule type" value="Genomic_DNA"/>
</dbReference>
<proteinExistence type="predicted"/>
<protein>
    <submittedName>
        <fullName evidence="3">Transposase</fullName>
    </submittedName>
</protein>
<feature type="non-terminal residue" evidence="3">
    <location>
        <position position="365"/>
    </location>
</feature>
<feature type="domain" description="Cas12f1-like TNB" evidence="2">
    <location>
        <begin position="273"/>
        <end position="344"/>
    </location>
</feature>
<dbReference type="Pfam" id="PF07282">
    <property type="entry name" value="Cas12f1-like_TNB"/>
    <property type="match status" value="1"/>
</dbReference>
<evidence type="ECO:0000313" key="3">
    <source>
        <dbReference type="EMBL" id="OWS68809.1"/>
    </source>
</evidence>
<dbReference type="NCBIfam" id="NF040570">
    <property type="entry name" value="guided_TnpB"/>
    <property type="match status" value="1"/>
</dbReference>
<evidence type="ECO:0000259" key="2">
    <source>
        <dbReference type="Pfam" id="PF07282"/>
    </source>
</evidence>
<dbReference type="PANTHER" id="PTHR30405:SF25">
    <property type="entry name" value="RNA-GUIDED DNA ENDONUCLEASE INSQ-RELATED"/>
    <property type="match status" value="1"/>
</dbReference>
<sequence>MSKAPQTNIRVLRERVKDKHGAFLDAQSKEVNFVWNFCNELSSKHTERTGQFMSSYTMDKYTAGATKEGLNIPASTVQAISAEYCTRRKQFKKCRLAWRKSGGSKRSLGWIPFKKDAIVYRNGQIFFQKKPIGIFKSYDLQDKVVKCGSFSQDARGRWYVNLTVEVQIATVNTSTKTVGIDLGLKTTAVTSDGDQMVSRRYRELEGKLAMSQRANKAKLSKTISAKIKNRRNNDQHQFSRLLANEYGAIFVGNVSSSKLIKTKMAKSVHDAGWSQFKTMLEYKCHEAGVVFLEVNESNTTQTCSSCGEKPPSRPKGIAGLGIREWACDCCGVIHDRDINASKNILRIGLDTLAVGASQLNQGRFE</sequence>
<evidence type="ECO:0000313" key="4">
    <source>
        <dbReference type="Proteomes" id="UP000198104"/>
    </source>
</evidence>
<comment type="caution">
    <text evidence="3">The sequence shown here is derived from an EMBL/GenBank/DDBJ whole genome shotgun (WGS) entry which is preliminary data.</text>
</comment>
<dbReference type="NCBIfam" id="TIGR01766">
    <property type="entry name" value="IS200/IS605 family accessory protein TnpB-like domain"/>
    <property type="match status" value="1"/>
</dbReference>